<dbReference type="EMBL" id="JAJAPW010000003">
    <property type="protein sequence ID" value="MCB4798808.1"/>
    <property type="molecule type" value="Genomic_DNA"/>
</dbReference>
<sequence>MVKQYKNEADIKRHLKQLDLEKQIAWEELKSCKNDFKETLQPYHWMQTGFSILKKYSIMMLVKKIIK</sequence>
<dbReference type="Proteomes" id="UP001139199">
    <property type="component" value="Unassembled WGS sequence"/>
</dbReference>
<dbReference type="AlphaFoldDB" id="A0A9X1L1K1"/>
<comment type="caution">
    <text evidence="1">The sequence shown here is derived from an EMBL/GenBank/DDBJ whole genome shotgun (WGS) entry which is preliminary data.</text>
</comment>
<protein>
    <submittedName>
        <fullName evidence="1">Uncharacterized protein</fullName>
    </submittedName>
</protein>
<evidence type="ECO:0000313" key="2">
    <source>
        <dbReference type="Proteomes" id="UP001139199"/>
    </source>
</evidence>
<name>A0A9X1L1K1_9FLAO</name>
<gene>
    <name evidence="1" type="ORF">LG649_08125</name>
</gene>
<accession>A0A9X1L1K1</accession>
<evidence type="ECO:0000313" key="1">
    <source>
        <dbReference type="EMBL" id="MCB4798808.1"/>
    </source>
</evidence>
<organism evidence="1 2">
    <name type="scientific">Neotamlana laminarinivorans</name>
    <dbReference type="NCBI Taxonomy" id="2883124"/>
    <lineage>
        <taxon>Bacteria</taxon>
        <taxon>Pseudomonadati</taxon>
        <taxon>Bacteroidota</taxon>
        <taxon>Flavobacteriia</taxon>
        <taxon>Flavobacteriales</taxon>
        <taxon>Flavobacteriaceae</taxon>
        <taxon>Neotamlana</taxon>
    </lineage>
</organism>
<keyword evidence="2" id="KW-1185">Reference proteome</keyword>
<reference evidence="1" key="1">
    <citation type="submission" date="2021-10" db="EMBL/GenBank/DDBJ databases">
        <title>Tamlana sargassums sp. nov., and Tamlana laminarinivorans sp. nov., two new bacteria isolated from the brown alga.</title>
        <authorList>
            <person name="Li J."/>
        </authorList>
    </citation>
    <scope>NUCLEOTIDE SEQUENCE</scope>
    <source>
        <strain evidence="1">PT2-4</strain>
    </source>
</reference>
<proteinExistence type="predicted"/>
<dbReference type="RefSeq" id="WP_226543148.1">
    <property type="nucleotide sequence ID" value="NZ_JAJAPW010000003.1"/>
</dbReference>